<dbReference type="STRING" id="1858805.M5FYY0"/>
<feature type="domain" description="Aminotransferase class V" evidence="2">
    <location>
        <begin position="69"/>
        <end position="344"/>
    </location>
</feature>
<dbReference type="GO" id="GO:0016740">
    <property type="term" value="F:transferase activity"/>
    <property type="evidence" value="ECO:0007669"/>
    <property type="project" value="UniProtKB-KW"/>
</dbReference>
<keyword evidence="4" id="KW-1185">Reference proteome</keyword>
<keyword evidence="3" id="KW-0808">Transferase</keyword>
<dbReference type="SUPFAM" id="SSF53383">
    <property type="entry name" value="PLP-dependent transferases"/>
    <property type="match status" value="1"/>
</dbReference>
<evidence type="ECO:0000256" key="1">
    <source>
        <dbReference type="ARBA" id="ARBA00022898"/>
    </source>
</evidence>
<protein>
    <submittedName>
        <fullName evidence="3">PLP-dependent transferase</fullName>
    </submittedName>
</protein>
<dbReference type="GeneID" id="63690060"/>
<dbReference type="InterPro" id="IPR015424">
    <property type="entry name" value="PyrdxlP-dep_Trfase"/>
</dbReference>
<dbReference type="Gene3D" id="3.90.1150.10">
    <property type="entry name" value="Aspartate Aminotransferase, domain 1"/>
    <property type="match status" value="1"/>
</dbReference>
<evidence type="ECO:0000313" key="3">
    <source>
        <dbReference type="EMBL" id="EJU03251.1"/>
    </source>
</evidence>
<dbReference type="OrthoDB" id="5978656at2759"/>
<dbReference type="InterPro" id="IPR015421">
    <property type="entry name" value="PyrdxlP-dep_Trfase_major"/>
</dbReference>
<dbReference type="OMA" id="DDHRANG"/>
<evidence type="ECO:0000313" key="4">
    <source>
        <dbReference type="Proteomes" id="UP000030653"/>
    </source>
</evidence>
<organism evidence="3 4">
    <name type="scientific">Dacryopinax primogenitus (strain DJM 731)</name>
    <name type="common">Brown rot fungus</name>
    <dbReference type="NCBI Taxonomy" id="1858805"/>
    <lineage>
        <taxon>Eukaryota</taxon>
        <taxon>Fungi</taxon>
        <taxon>Dikarya</taxon>
        <taxon>Basidiomycota</taxon>
        <taxon>Agaricomycotina</taxon>
        <taxon>Dacrymycetes</taxon>
        <taxon>Dacrymycetales</taxon>
        <taxon>Dacrymycetaceae</taxon>
        <taxon>Dacryopinax</taxon>
    </lineage>
</organism>
<evidence type="ECO:0000259" key="2">
    <source>
        <dbReference type="Pfam" id="PF00266"/>
    </source>
</evidence>
<dbReference type="Pfam" id="PF00266">
    <property type="entry name" value="Aminotran_5"/>
    <property type="match status" value="1"/>
</dbReference>
<reference evidence="3 4" key="1">
    <citation type="journal article" date="2012" name="Science">
        <title>The Paleozoic origin of enzymatic lignin decomposition reconstructed from 31 fungal genomes.</title>
        <authorList>
            <person name="Floudas D."/>
            <person name="Binder M."/>
            <person name="Riley R."/>
            <person name="Barry K."/>
            <person name="Blanchette R.A."/>
            <person name="Henrissat B."/>
            <person name="Martinez A.T."/>
            <person name="Otillar R."/>
            <person name="Spatafora J.W."/>
            <person name="Yadav J.S."/>
            <person name="Aerts A."/>
            <person name="Benoit I."/>
            <person name="Boyd A."/>
            <person name="Carlson A."/>
            <person name="Copeland A."/>
            <person name="Coutinho P.M."/>
            <person name="de Vries R.P."/>
            <person name="Ferreira P."/>
            <person name="Findley K."/>
            <person name="Foster B."/>
            <person name="Gaskell J."/>
            <person name="Glotzer D."/>
            <person name="Gorecki P."/>
            <person name="Heitman J."/>
            <person name="Hesse C."/>
            <person name="Hori C."/>
            <person name="Igarashi K."/>
            <person name="Jurgens J.A."/>
            <person name="Kallen N."/>
            <person name="Kersten P."/>
            <person name="Kohler A."/>
            <person name="Kuees U."/>
            <person name="Kumar T.K.A."/>
            <person name="Kuo A."/>
            <person name="LaButti K."/>
            <person name="Larrondo L.F."/>
            <person name="Lindquist E."/>
            <person name="Ling A."/>
            <person name="Lombard V."/>
            <person name="Lucas S."/>
            <person name="Lundell T."/>
            <person name="Martin R."/>
            <person name="McLaughlin D.J."/>
            <person name="Morgenstern I."/>
            <person name="Morin E."/>
            <person name="Murat C."/>
            <person name="Nagy L.G."/>
            <person name="Nolan M."/>
            <person name="Ohm R.A."/>
            <person name="Patyshakuliyeva A."/>
            <person name="Rokas A."/>
            <person name="Ruiz-Duenas F.J."/>
            <person name="Sabat G."/>
            <person name="Salamov A."/>
            <person name="Samejima M."/>
            <person name="Schmutz J."/>
            <person name="Slot J.C."/>
            <person name="St John F."/>
            <person name="Stenlid J."/>
            <person name="Sun H."/>
            <person name="Sun S."/>
            <person name="Syed K."/>
            <person name="Tsang A."/>
            <person name="Wiebenga A."/>
            <person name="Young D."/>
            <person name="Pisabarro A."/>
            <person name="Eastwood D.C."/>
            <person name="Martin F."/>
            <person name="Cullen D."/>
            <person name="Grigoriev I.V."/>
            <person name="Hibbett D.S."/>
        </authorList>
    </citation>
    <scope>NUCLEOTIDE SEQUENCE [LARGE SCALE GENOMIC DNA]</scope>
    <source>
        <strain evidence="3 4">DJM-731 SS1</strain>
    </source>
</reference>
<accession>M5FYY0</accession>
<dbReference type="HOGENOM" id="CLU_003433_3_0_1"/>
<dbReference type="AlphaFoldDB" id="M5FYY0"/>
<name>M5FYY0_DACPD</name>
<dbReference type="PANTHER" id="PTHR43092:SF2">
    <property type="entry name" value="HERCYNYLCYSTEINE SULFOXIDE LYASE"/>
    <property type="match status" value="1"/>
</dbReference>
<dbReference type="Gene3D" id="3.40.640.10">
    <property type="entry name" value="Type I PLP-dependent aspartate aminotransferase-like (Major domain)"/>
    <property type="match status" value="1"/>
</dbReference>
<dbReference type="InterPro" id="IPR015422">
    <property type="entry name" value="PyrdxlP-dep_Trfase_small"/>
</dbReference>
<dbReference type="Proteomes" id="UP000030653">
    <property type="component" value="Unassembled WGS sequence"/>
</dbReference>
<sequence length="447" mass="49787">MGDTASETNKAKEEVLPKFGHGMLDQFCFPPGFINLNHDSYGSLPIPVLRATEKLAVQVEQKPDLFIRNTARKMLQEVRARVAQVVNADVDECVIITNATHGINTILFNIDWQPGSRLMKIVSSTYGAVQRTIPMTLDRTTGVELVSIPVTYPITHSDLLERFRSTLVSIPCHAGQKVVAIIHGIASKPGVLLPWEEMVAICKELDVWSVVDGAHLLGQVPVDLNKTQPDFWVSNGHKWLFSKRASAVFYVPKRNQHLIKFTLPSSIGYVSPQDEVPSATGSGRFVTLFEYCRTIDYVPFLSLAPALDYRQSLGEEERITAYCHSLALEGGKKLGEVLGTEVMDNSGELTANMTNVRLPLSPPSKLSTPQLQDLIFRICDQLSEEHGLMVNLYVHDGGWWTRCSAQIWNEIGDFEKAGKRLLELCKQKEEEMKQLASGEVATKPEEV</sequence>
<dbReference type="InterPro" id="IPR000192">
    <property type="entry name" value="Aminotrans_V_dom"/>
</dbReference>
<dbReference type="EMBL" id="JH795860">
    <property type="protein sequence ID" value="EJU03251.1"/>
    <property type="molecule type" value="Genomic_DNA"/>
</dbReference>
<gene>
    <name evidence="3" type="ORF">DACRYDRAFT_50621</name>
</gene>
<dbReference type="RefSeq" id="XP_040630145.1">
    <property type="nucleotide sequence ID" value="XM_040774998.1"/>
</dbReference>
<proteinExistence type="predicted"/>
<dbReference type="PANTHER" id="PTHR43092">
    <property type="entry name" value="L-CYSTEINE DESULFHYDRASE"/>
    <property type="match status" value="1"/>
</dbReference>
<keyword evidence="1" id="KW-0663">Pyridoxal phosphate</keyword>